<dbReference type="Gene3D" id="1.10.10.10">
    <property type="entry name" value="Winged helix-like DNA-binding domain superfamily/Winged helix DNA-binding domain"/>
    <property type="match status" value="1"/>
</dbReference>
<dbReference type="InterPro" id="IPR036388">
    <property type="entry name" value="WH-like_DNA-bd_sf"/>
</dbReference>
<dbReference type="AlphaFoldDB" id="A0A255YY33"/>
<dbReference type="PANTHER" id="PTHR30136">
    <property type="entry name" value="HELIX-TURN-HELIX TRANSCRIPTIONAL REGULATOR, ICLR FAMILY"/>
    <property type="match status" value="1"/>
</dbReference>
<dbReference type="InterPro" id="IPR036390">
    <property type="entry name" value="WH_DNA-bd_sf"/>
</dbReference>
<dbReference type="PROSITE" id="PS51077">
    <property type="entry name" value="HTH_ICLR"/>
    <property type="match status" value="1"/>
</dbReference>
<evidence type="ECO:0000313" key="7">
    <source>
        <dbReference type="Proteomes" id="UP000216998"/>
    </source>
</evidence>
<dbReference type="SUPFAM" id="SSF55781">
    <property type="entry name" value="GAF domain-like"/>
    <property type="match status" value="1"/>
</dbReference>
<protein>
    <recommendedName>
        <fullName evidence="8">IclR family transcriptional regulator</fullName>
    </recommendedName>
</protein>
<evidence type="ECO:0000256" key="1">
    <source>
        <dbReference type="ARBA" id="ARBA00023015"/>
    </source>
</evidence>
<dbReference type="InterPro" id="IPR029016">
    <property type="entry name" value="GAF-like_dom_sf"/>
</dbReference>
<proteinExistence type="predicted"/>
<evidence type="ECO:0008006" key="8">
    <source>
        <dbReference type="Google" id="ProtNLM"/>
    </source>
</evidence>
<evidence type="ECO:0000259" key="5">
    <source>
        <dbReference type="PROSITE" id="PS51078"/>
    </source>
</evidence>
<keyword evidence="7" id="KW-1185">Reference proteome</keyword>
<dbReference type="Pfam" id="PF01614">
    <property type="entry name" value="IclR_C"/>
    <property type="match status" value="1"/>
</dbReference>
<feature type="domain" description="IclR-ED" evidence="5">
    <location>
        <begin position="141"/>
        <end position="324"/>
    </location>
</feature>
<dbReference type="SUPFAM" id="SSF46785">
    <property type="entry name" value="Winged helix' DNA-binding domain"/>
    <property type="match status" value="1"/>
</dbReference>
<organism evidence="6 7">
    <name type="scientific">Niveispirillum lacus</name>
    <dbReference type="NCBI Taxonomy" id="1981099"/>
    <lineage>
        <taxon>Bacteria</taxon>
        <taxon>Pseudomonadati</taxon>
        <taxon>Pseudomonadota</taxon>
        <taxon>Alphaproteobacteria</taxon>
        <taxon>Rhodospirillales</taxon>
        <taxon>Azospirillaceae</taxon>
        <taxon>Niveispirillum</taxon>
    </lineage>
</organism>
<dbReference type="GO" id="GO:0003700">
    <property type="term" value="F:DNA-binding transcription factor activity"/>
    <property type="evidence" value="ECO:0007669"/>
    <property type="project" value="TreeGrafter"/>
</dbReference>
<dbReference type="InterPro" id="IPR014757">
    <property type="entry name" value="Tscrpt_reg_IclR_C"/>
</dbReference>
<dbReference type="Pfam" id="PF09339">
    <property type="entry name" value="HTH_IclR"/>
    <property type="match status" value="1"/>
</dbReference>
<sequence>MQVGIDLQAMNSDGSRHGADPPWALRLLIKPYQSACCHATDYGSLSTIRKCVLGSPARQRCKMPPSSKADAAERSGNVQVLSRAIAILNHLAQADGGGSLTEIGTAVGLAASTTHRLLTSLESERYVRFDAETKLWSVGVQAFIMGNGFVRSRDLVRLARPHMRALMEASGETVNLAIEDQGAAVYLSQVECREMMRTFARLGARVPMHCSGVGKALLSALSQALLTRHIDRHGQIRMTARTITDRGALMADLAAGRRRGYAIDDEEHAVGLRCVAAPIFNEHGDAVGAVSLSGPMARITDVRMAALGSMVAGASFKIMAEIGGKAPLDWEEIPSHAHPYAV</sequence>
<comment type="caution">
    <text evidence="6">The sequence shown here is derived from an EMBL/GenBank/DDBJ whole genome shotgun (WGS) entry which is preliminary data.</text>
</comment>
<dbReference type="InterPro" id="IPR050707">
    <property type="entry name" value="HTH_MetabolicPath_Reg"/>
</dbReference>
<reference evidence="6 7" key="1">
    <citation type="submission" date="2017-07" db="EMBL/GenBank/DDBJ databases">
        <title>Niveispirillum cyanobacteriorum sp. nov., isolated from cyanobacterial aggregates in a eutrophic lake.</title>
        <authorList>
            <person name="Cai H."/>
        </authorList>
    </citation>
    <scope>NUCLEOTIDE SEQUENCE [LARGE SCALE GENOMIC DNA]</scope>
    <source>
        <strain evidence="7">TH1-14</strain>
    </source>
</reference>
<feature type="domain" description="HTH iclR-type" evidence="4">
    <location>
        <begin position="78"/>
        <end position="140"/>
    </location>
</feature>
<dbReference type="SMART" id="SM00346">
    <property type="entry name" value="HTH_ICLR"/>
    <property type="match status" value="1"/>
</dbReference>
<dbReference type="InterPro" id="IPR005471">
    <property type="entry name" value="Tscrpt_reg_IclR_N"/>
</dbReference>
<evidence type="ECO:0000256" key="2">
    <source>
        <dbReference type="ARBA" id="ARBA00023125"/>
    </source>
</evidence>
<dbReference type="PROSITE" id="PS51078">
    <property type="entry name" value="ICLR_ED"/>
    <property type="match status" value="1"/>
</dbReference>
<gene>
    <name evidence="6" type="ORF">CHU95_11545</name>
</gene>
<keyword evidence="2" id="KW-0238">DNA-binding</keyword>
<dbReference type="GO" id="GO:0003677">
    <property type="term" value="F:DNA binding"/>
    <property type="evidence" value="ECO:0007669"/>
    <property type="project" value="UniProtKB-KW"/>
</dbReference>
<dbReference type="GO" id="GO:0045892">
    <property type="term" value="P:negative regulation of DNA-templated transcription"/>
    <property type="evidence" value="ECO:0007669"/>
    <property type="project" value="TreeGrafter"/>
</dbReference>
<dbReference type="PANTHER" id="PTHR30136:SF24">
    <property type="entry name" value="HTH-TYPE TRANSCRIPTIONAL REPRESSOR ALLR"/>
    <property type="match status" value="1"/>
</dbReference>
<keyword evidence="3" id="KW-0804">Transcription</keyword>
<evidence type="ECO:0000256" key="3">
    <source>
        <dbReference type="ARBA" id="ARBA00023163"/>
    </source>
</evidence>
<dbReference type="Proteomes" id="UP000216998">
    <property type="component" value="Unassembled WGS sequence"/>
</dbReference>
<name>A0A255YY33_9PROT</name>
<dbReference type="EMBL" id="NOXU01000029">
    <property type="protein sequence ID" value="OYQ34098.1"/>
    <property type="molecule type" value="Genomic_DNA"/>
</dbReference>
<dbReference type="Gene3D" id="3.30.450.40">
    <property type="match status" value="1"/>
</dbReference>
<evidence type="ECO:0000259" key="4">
    <source>
        <dbReference type="PROSITE" id="PS51077"/>
    </source>
</evidence>
<accession>A0A255YY33</accession>
<keyword evidence="1" id="KW-0805">Transcription regulation</keyword>
<evidence type="ECO:0000313" key="6">
    <source>
        <dbReference type="EMBL" id="OYQ34098.1"/>
    </source>
</evidence>
<dbReference type="OrthoDB" id="9807558at2"/>